<comment type="subcellular location">
    <subcellularLocation>
        <location evidence="2">Membrane</location>
    </subcellularLocation>
</comment>
<keyword evidence="7" id="KW-0418">Kinase</keyword>
<reference evidence="14 15" key="1">
    <citation type="submission" date="2019-11" db="EMBL/GenBank/DDBJ databases">
        <authorList>
            <person name="Dong K."/>
        </authorList>
    </citation>
    <scope>NUCLEOTIDE SEQUENCE [LARGE SCALE GENOMIC DNA]</scope>
    <source>
        <strain evidence="14 15">NBRC 111993</strain>
    </source>
</reference>
<dbReference type="GO" id="GO:0000155">
    <property type="term" value="F:phosphorelay sensor kinase activity"/>
    <property type="evidence" value="ECO:0007669"/>
    <property type="project" value="InterPro"/>
</dbReference>
<keyword evidence="5" id="KW-0808">Transferase</keyword>
<feature type="domain" description="HAMP" evidence="13">
    <location>
        <begin position="186"/>
        <end position="237"/>
    </location>
</feature>
<dbReference type="PROSITE" id="PS50885">
    <property type="entry name" value="HAMP"/>
    <property type="match status" value="1"/>
</dbReference>
<dbReference type="Pfam" id="PF02518">
    <property type="entry name" value="HATPase_c"/>
    <property type="match status" value="1"/>
</dbReference>
<dbReference type="OrthoDB" id="9804645at2"/>
<evidence type="ECO:0000256" key="11">
    <source>
        <dbReference type="SAM" id="Phobius"/>
    </source>
</evidence>
<keyword evidence="9" id="KW-0902">Two-component regulatory system</keyword>
<keyword evidence="15" id="KW-1185">Reference proteome</keyword>
<evidence type="ECO:0000256" key="10">
    <source>
        <dbReference type="ARBA" id="ARBA00023136"/>
    </source>
</evidence>
<comment type="caution">
    <text evidence="14">The sequence shown here is derived from an EMBL/GenBank/DDBJ whole genome shotgun (WGS) entry which is preliminary data.</text>
</comment>
<name>A0A6L6JJT4_9RHOB</name>
<sequence length="448" mass="49744">MRVNSLRVRLLAGAGLWISLALLLTGAAVLYLFVSAVERSVREDLQANAARLTALIDPAAQDVRLTDQPADPRYDIPLSGFYWQISSNGQDTLRSRSLWDYRIEAPQSQGEGPMHFIADGPDGSPLSAMVLDVRFSRDGGARLYQIFVAQDRAVLDQSISRFGHDIFIALLVLGASLSLAAMAQVSLGLRPLRSLRRAVETIRRGENSRFDTEVPHEVVPLVREMNALLETQQKLIEFARSRAADLAHGLKTPLSALGTVSDQLRDRGDAANADMIDELVTEMGERIDYQLRLSRLRQRSRSVKLDTDLNEVLSRIVGVMRRTAQGEKLEWVIDQDEDLHLDIDRNDLVEMLGILLENAGEWAERIVRIRSARSDTYVRLTISDDSGKLSEADIRGFTSQGLRMDRRTDGNGLGLGIVREIVHLNGGKLDFSRSPDCGLQIAVDLPLA</sequence>
<evidence type="ECO:0000256" key="3">
    <source>
        <dbReference type="ARBA" id="ARBA00012438"/>
    </source>
</evidence>
<dbReference type="InterPro" id="IPR005467">
    <property type="entry name" value="His_kinase_dom"/>
</dbReference>
<comment type="catalytic activity">
    <reaction evidence="1">
        <text>ATP + protein L-histidine = ADP + protein N-phospho-L-histidine.</text>
        <dbReference type="EC" id="2.7.13.3"/>
    </reaction>
</comment>
<evidence type="ECO:0000313" key="14">
    <source>
        <dbReference type="EMBL" id="MTH80111.1"/>
    </source>
</evidence>
<dbReference type="SUPFAM" id="SSF47384">
    <property type="entry name" value="Homodimeric domain of signal transducing histidine kinase"/>
    <property type="match status" value="1"/>
</dbReference>
<dbReference type="InterPro" id="IPR003660">
    <property type="entry name" value="HAMP_dom"/>
</dbReference>
<evidence type="ECO:0000259" key="12">
    <source>
        <dbReference type="PROSITE" id="PS50109"/>
    </source>
</evidence>
<organism evidence="14 15">
    <name type="scientific">Paracoccus aestuariivivens</name>
    <dbReference type="NCBI Taxonomy" id="1820333"/>
    <lineage>
        <taxon>Bacteria</taxon>
        <taxon>Pseudomonadati</taxon>
        <taxon>Pseudomonadota</taxon>
        <taxon>Alphaproteobacteria</taxon>
        <taxon>Rhodobacterales</taxon>
        <taxon>Paracoccaceae</taxon>
        <taxon>Paracoccus</taxon>
    </lineage>
</organism>
<keyword evidence="10 11" id="KW-0472">Membrane</keyword>
<dbReference type="GO" id="GO:0005886">
    <property type="term" value="C:plasma membrane"/>
    <property type="evidence" value="ECO:0007669"/>
    <property type="project" value="TreeGrafter"/>
</dbReference>
<evidence type="ECO:0000256" key="8">
    <source>
        <dbReference type="ARBA" id="ARBA00022989"/>
    </source>
</evidence>
<dbReference type="InterPro" id="IPR036097">
    <property type="entry name" value="HisK_dim/P_sf"/>
</dbReference>
<dbReference type="AlphaFoldDB" id="A0A6L6JJT4"/>
<dbReference type="Gene3D" id="1.10.287.130">
    <property type="match status" value="1"/>
</dbReference>
<feature type="domain" description="Histidine kinase" evidence="12">
    <location>
        <begin position="245"/>
        <end position="448"/>
    </location>
</feature>
<accession>A0A6L6JJT4</accession>
<proteinExistence type="predicted"/>
<dbReference type="EMBL" id="WMIE01000028">
    <property type="protein sequence ID" value="MTH80111.1"/>
    <property type="molecule type" value="Genomic_DNA"/>
</dbReference>
<evidence type="ECO:0000256" key="9">
    <source>
        <dbReference type="ARBA" id="ARBA00023012"/>
    </source>
</evidence>
<evidence type="ECO:0000256" key="7">
    <source>
        <dbReference type="ARBA" id="ARBA00022777"/>
    </source>
</evidence>
<dbReference type="RefSeq" id="WP_155097462.1">
    <property type="nucleotide sequence ID" value="NZ_WMIE01000028.1"/>
</dbReference>
<evidence type="ECO:0000256" key="5">
    <source>
        <dbReference type="ARBA" id="ARBA00022679"/>
    </source>
</evidence>
<dbReference type="PRINTS" id="PR00344">
    <property type="entry name" value="BCTRLSENSOR"/>
</dbReference>
<dbReference type="EC" id="2.7.13.3" evidence="3"/>
<evidence type="ECO:0000313" key="15">
    <source>
        <dbReference type="Proteomes" id="UP000478183"/>
    </source>
</evidence>
<dbReference type="Proteomes" id="UP000478183">
    <property type="component" value="Unassembled WGS sequence"/>
</dbReference>
<keyword evidence="8 11" id="KW-1133">Transmembrane helix</keyword>
<dbReference type="InterPro" id="IPR036890">
    <property type="entry name" value="HATPase_C_sf"/>
</dbReference>
<gene>
    <name evidence="14" type="ORF">GL286_20625</name>
</gene>
<dbReference type="InterPro" id="IPR050428">
    <property type="entry name" value="TCS_sensor_his_kinase"/>
</dbReference>
<dbReference type="PANTHER" id="PTHR45436">
    <property type="entry name" value="SENSOR HISTIDINE KINASE YKOH"/>
    <property type="match status" value="1"/>
</dbReference>
<dbReference type="SUPFAM" id="SSF55874">
    <property type="entry name" value="ATPase domain of HSP90 chaperone/DNA topoisomerase II/histidine kinase"/>
    <property type="match status" value="1"/>
</dbReference>
<feature type="transmembrane region" description="Helical" evidence="11">
    <location>
        <begin position="166"/>
        <end position="187"/>
    </location>
</feature>
<evidence type="ECO:0000256" key="4">
    <source>
        <dbReference type="ARBA" id="ARBA00022553"/>
    </source>
</evidence>
<keyword evidence="4" id="KW-0597">Phosphoprotein</keyword>
<evidence type="ECO:0000256" key="6">
    <source>
        <dbReference type="ARBA" id="ARBA00022692"/>
    </source>
</evidence>
<dbReference type="InterPro" id="IPR004358">
    <property type="entry name" value="Sig_transdc_His_kin-like_C"/>
</dbReference>
<evidence type="ECO:0000256" key="2">
    <source>
        <dbReference type="ARBA" id="ARBA00004370"/>
    </source>
</evidence>
<dbReference type="PANTHER" id="PTHR45436:SF5">
    <property type="entry name" value="SENSOR HISTIDINE KINASE TRCS"/>
    <property type="match status" value="1"/>
</dbReference>
<evidence type="ECO:0000259" key="13">
    <source>
        <dbReference type="PROSITE" id="PS50885"/>
    </source>
</evidence>
<evidence type="ECO:0000256" key="1">
    <source>
        <dbReference type="ARBA" id="ARBA00000085"/>
    </source>
</evidence>
<dbReference type="InterPro" id="IPR003594">
    <property type="entry name" value="HATPase_dom"/>
</dbReference>
<protein>
    <recommendedName>
        <fullName evidence="3">histidine kinase</fullName>
        <ecNumber evidence="3">2.7.13.3</ecNumber>
    </recommendedName>
</protein>
<dbReference type="SMART" id="SM00387">
    <property type="entry name" value="HATPase_c"/>
    <property type="match status" value="1"/>
</dbReference>
<dbReference type="PROSITE" id="PS50109">
    <property type="entry name" value="HIS_KIN"/>
    <property type="match status" value="1"/>
</dbReference>
<dbReference type="Gene3D" id="3.30.565.10">
    <property type="entry name" value="Histidine kinase-like ATPase, C-terminal domain"/>
    <property type="match status" value="1"/>
</dbReference>
<keyword evidence="6 11" id="KW-0812">Transmembrane</keyword>